<dbReference type="PANTHER" id="PTHR46360">
    <property type="entry name" value="DISKS LARGE HOMOLOG 5"/>
    <property type="match status" value="1"/>
</dbReference>
<organism evidence="2 3">
    <name type="scientific">Helicoverpa armigera</name>
    <name type="common">Cotton bollworm</name>
    <name type="synonym">Heliothis armigera</name>
    <dbReference type="NCBI Taxonomy" id="29058"/>
    <lineage>
        <taxon>Eukaryota</taxon>
        <taxon>Metazoa</taxon>
        <taxon>Ecdysozoa</taxon>
        <taxon>Arthropoda</taxon>
        <taxon>Hexapoda</taxon>
        <taxon>Insecta</taxon>
        <taxon>Pterygota</taxon>
        <taxon>Neoptera</taxon>
        <taxon>Endopterygota</taxon>
        <taxon>Lepidoptera</taxon>
        <taxon>Glossata</taxon>
        <taxon>Ditrysia</taxon>
        <taxon>Noctuoidea</taxon>
        <taxon>Noctuidae</taxon>
        <taxon>Heliothinae</taxon>
        <taxon>Helicoverpa</taxon>
    </lineage>
</organism>
<evidence type="ECO:0000256" key="1">
    <source>
        <dbReference type="SAM" id="Coils"/>
    </source>
</evidence>
<keyword evidence="3" id="KW-1185">Reference proteome</keyword>
<keyword evidence="1" id="KW-0175">Coiled coil</keyword>
<name>A0A2W1BQU4_HELAM</name>
<evidence type="ECO:0000313" key="2">
    <source>
        <dbReference type="EMBL" id="PZC77482.1"/>
    </source>
</evidence>
<dbReference type="Proteomes" id="UP000249218">
    <property type="component" value="Unassembled WGS sequence"/>
</dbReference>
<dbReference type="EMBL" id="KZ149928">
    <property type="protein sequence ID" value="PZC77482.1"/>
    <property type="molecule type" value="Genomic_DNA"/>
</dbReference>
<feature type="coiled-coil region" evidence="1">
    <location>
        <begin position="105"/>
        <end position="139"/>
    </location>
</feature>
<dbReference type="InterPro" id="IPR053004">
    <property type="entry name" value="MAGUK_Signaling_Regulators"/>
</dbReference>
<dbReference type="AlphaFoldDB" id="A0A2W1BQU4"/>
<dbReference type="PANTHER" id="PTHR46360:SF1">
    <property type="entry name" value="DISKS LARGE HOMOLOG 5"/>
    <property type="match status" value="1"/>
</dbReference>
<dbReference type="GO" id="GO:0005886">
    <property type="term" value="C:plasma membrane"/>
    <property type="evidence" value="ECO:0007669"/>
    <property type="project" value="TreeGrafter"/>
</dbReference>
<evidence type="ECO:0000313" key="3">
    <source>
        <dbReference type="Proteomes" id="UP000249218"/>
    </source>
</evidence>
<sequence>MTISPHTAACNTTKSKCFHFRYIMASGTSSLESNGSNESISHNYVSTERHNTAQLPTIPIPIEYEVLSSNQCYDKQNYTVKSHGAHVMSGPYEPLQYDVINKQTNESLKQQCEKALHDLNQLRRQHTETSRRCEHVMKELEYFRGQHRAAMNQLEVSAQEASSLRGKYGDLLNDNQR</sequence>
<dbReference type="GO" id="GO:0035331">
    <property type="term" value="P:negative regulation of hippo signaling"/>
    <property type="evidence" value="ECO:0007669"/>
    <property type="project" value="TreeGrafter"/>
</dbReference>
<gene>
    <name evidence="2" type="primary">HaOG203360</name>
    <name evidence="2" type="ORF">B5X24_HaOG203360</name>
</gene>
<dbReference type="OrthoDB" id="10067129at2759"/>
<reference evidence="2 3" key="1">
    <citation type="journal article" date="2017" name="BMC Biol.">
        <title>Genomic innovations, transcriptional plasticity and gene loss underlying the evolution and divergence of two highly polyphagous and invasive Helicoverpa pest species.</title>
        <authorList>
            <person name="Pearce S.L."/>
            <person name="Clarke D.F."/>
            <person name="East P.D."/>
            <person name="Elfekih S."/>
            <person name="Gordon K.H."/>
            <person name="Jermiin L.S."/>
            <person name="McGaughran A."/>
            <person name="Oakeshott J.G."/>
            <person name="Papanikolaou A."/>
            <person name="Perera O.P."/>
            <person name="Rane R.V."/>
            <person name="Richards S."/>
            <person name="Tay W.T."/>
            <person name="Walsh T.K."/>
            <person name="Anderson A."/>
            <person name="Anderson C.J."/>
            <person name="Asgari S."/>
            <person name="Board P.G."/>
            <person name="Bretschneider A."/>
            <person name="Campbell P.M."/>
            <person name="Chertemps T."/>
            <person name="Christeller J.T."/>
            <person name="Coppin C.W."/>
            <person name="Downes S.J."/>
            <person name="Duan G."/>
            <person name="Farnsworth C.A."/>
            <person name="Good R.T."/>
            <person name="Han L.B."/>
            <person name="Han Y.C."/>
            <person name="Hatje K."/>
            <person name="Horne I."/>
            <person name="Huang Y.P."/>
            <person name="Hughes D.S."/>
            <person name="Jacquin-Joly E."/>
            <person name="James W."/>
            <person name="Jhangiani S."/>
            <person name="Kollmar M."/>
            <person name="Kuwar S.S."/>
            <person name="Li S."/>
            <person name="Liu N.Y."/>
            <person name="Maibeche M.T."/>
            <person name="Miller J.R."/>
            <person name="Montagne N."/>
            <person name="Perry T."/>
            <person name="Qu J."/>
            <person name="Song S.V."/>
            <person name="Sutton G.G."/>
            <person name="Vogel H."/>
            <person name="Walenz B.P."/>
            <person name="Xu W."/>
            <person name="Zhang H.J."/>
            <person name="Zou Z."/>
            <person name="Batterham P."/>
            <person name="Edwards O.R."/>
            <person name="Feyereisen R."/>
            <person name="Gibbs R.A."/>
            <person name="Heckel D.G."/>
            <person name="McGrath A."/>
            <person name="Robin C."/>
            <person name="Scherer S.E."/>
            <person name="Worley K.C."/>
            <person name="Wu Y.D."/>
        </authorList>
    </citation>
    <scope>NUCLEOTIDE SEQUENCE [LARGE SCALE GENOMIC DNA]</scope>
    <source>
        <strain evidence="2">Harm_GR_Male_#8</strain>
        <tissue evidence="2">Whole organism</tissue>
    </source>
</reference>
<protein>
    <submittedName>
        <fullName evidence="2">Uncharacterized protein</fullName>
    </submittedName>
</protein>
<accession>A0A2W1BQU4</accession>
<proteinExistence type="predicted"/>